<sequence length="146" mass="16871">MIRPDIFTETATALKTIYDNQLPQLRQLKDWQSKYRILMTLGKELPAFDSEWHRDEFLVQGCESKAWLLHYQDPVTNQHFWAFDSDARIVKGLIILLLVQLNGLKAEELAHAKPELLLSELQLQQNISQSRSNGLQAVLNKIKAVM</sequence>
<dbReference type="OrthoDB" id="9799320at2"/>
<dbReference type="Pfam" id="PF02657">
    <property type="entry name" value="SufE"/>
    <property type="match status" value="1"/>
</dbReference>
<dbReference type="PANTHER" id="PTHR43597:SF5">
    <property type="entry name" value="SUFE-LIKE PROTEIN 2, CHLOROPLASTIC"/>
    <property type="match status" value="1"/>
</dbReference>
<dbReference type="Proteomes" id="UP000276260">
    <property type="component" value="Unassembled WGS sequence"/>
</dbReference>
<dbReference type="SUPFAM" id="SSF82649">
    <property type="entry name" value="SufE/NifU"/>
    <property type="match status" value="1"/>
</dbReference>
<evidence type="ECO:0000313" key="3">
    <source>
        <dbReference type="EMBL" id="RRJ22917.1"/>
    </source>
</evidence>
<feature type="domain" description="Fe-S metabolism associated" evidence="2">
    <location>
        <begin position="24"/>
        <end position="144"/>
    </location>
</feature>
<dbReference type="EMBL" id="RRCF01000001">
    <property type="protein sequence ID" value="RRJ22917.1"/>
    <property type="molecule type" value="Genomic_DNA"/>
</dbReference>
<dbReference type="AlphaFoldDB" id="A0A3P3QNW7"/>
<dbReference type="RefSeq" id="WP_046518774.1">
    <property type="nucleotide sequence ID" value="NZ_LAVS01000004.1"/>
</dbReference>
<dbReference type="PANTHER" id="PTHR43597">
    <property type="entry name" value="SULFUR ACCEPTOR PROTEIN CSDE"/>
    <property type="match status" value="1"/>
</dbReference>
<dbReference type="InterPro" id="IPR003808">
    <property type="entry name" value="Fe-S_metab-assoc_dom"/>
</dbReference>
<reference evidence="3 4" key="1">
    <citation type="submission" date="2018-11" db="EMBL/GenBank/DDBJ databases">
        <title>Draft genome analysis of Rheinheimera mesophila isolated from an industrial waste site.</title>
        <authorList>
            <person name="Yu Q."/>
            <person name="Qi Y."/>
            <person name="Zhang H."/>
            <person name="Lu Y."/>
            <person name="Pu J."/>
        </authorList>
    </citation>
    <scope>NUCLEOTIDE SEQUENCE [LARGE SCALE GENOMIC DNA]</scope>
    <source>
        <strain evidence="3 4">IITR13</strain>
    </source>
</reference>
<evidence type="ECO:0000313" key="4">
    <source>
        <dbReference type="Proteomes" id="UP000276260"/>
    </source>
</evidence>
<protein>
    <submittedName>
        <fullName evidence="3">SufE family protein</fullName>
    </submittedName>
</protein>
<dbReference type="Gene3D" id="3.90.1010.10">
    <property type="match status" value="1"/>
</dbReference>
<name>A0A3P3QNW7_9GAMM</name>
<organism evidence="3 4">
    <name type="scientific">Rheinheimera mesophila</name>
    <dbReference type="NCBI Taxonomy" id="1547515"/>
    <lineage>
        <taxon>Bacteria</taxon>
        <taxon>Pseudomonadati</taxon>
        <taxon>Pseudomonadota</taxon>
        <taxon>Gammaproteobacteria</taxon>
        <taxon>Chromatiales</taxon>
        <taxon>Chromatiaceae</taxon>
        <taxon>Rheinheimera</taxon>
    </lineage>
</organism>
<proteinExistence type="inferred from homology"/>
<comment type="caution">
    <text evidence="3">The sequence shown here is derived from an EMBL/GenBank/DDBJ whole genome shotgun (WGS) entry which is preliminary data.</text>
</comment>
<comment type="similarity">
    <text evidence="1">Belongs to the SufE family.</text>
</comment>
<evidence type="ECO:0000256" key="1">
    <source>
        <dbReference type="ARBA" id="ARBA00010282"/>
    </source>
</evidence>
<gene>
    <name evidence="3" type="ORF">EIK76_02190</name>
</gene>
<accession>A0A3P3QNW7</accession>
<evidence type="ECO:0000259" key="2">
    <source>
        <dbReference type="Pfam" id="PF02657"/>
    </source>
</evidence>
<keyword evidence="4" id="KW-1185">Reference proteome</keyword>